<comment type="caution">
    <text evidence="2">The sequence shown here is derived from an EMBL/GenBank/DDBJ whole genome shotgun (WGS) entry which is preliminary data.</text>
</comment>
<evidence type="ECO:0000313" key="3">
    <source>
        <dbReference type="Proteomes" id="UP001153076"/>
    </source>
</evidence>
<feature type="compositionally biased region" description="Basic and acidic residues" evidence="1">
    <location>
        <begin position="317"/>
        <end position="326"/>
    </location>
</feature>
<dbReference type="AlphaFoldDB" id="A0A9Q1QJF2"/>
<reference evidence="2" key="1">
    <citation type="submission" date="2022-04" db="EMBL/GenBank/DDBJ databases">
        <title>Carnegiea gigantea Genome sequencing and assembly v2.</title>
        <authorList>
            <person name="Copetti D."/>
            <person name="Sanderson M.J."/>
            <person name="Burquez A."/>
            <person name="Wojciechowski M.F."/>
        </authorList>
    </citation>
    <scope>NUCLEOTIDE SEQUENCE</scope>
    <source>
        <strain evidence="2">SGP5-SGP5p</strain>
        <tissue evidence="2">Aerial part</tissue>
    </source>
</reference>
<organism evidence="2 3">
    <name type="scientific">Carnegiea gigantea</name>
    <dbReference type="NCBI Taxonomy" id="171969"/>
    <lineage>
        <taxon>Eukaryota</taxon>
        <taxon>Viridiplantae</taxon>
        <taxon>Streptophyta</taxon>
        <taxon>Embryophyta</taxon>
        <taxon>Tracheophyta</taxon>
        <taxon>Spermatophyta</taxon>
        <taxon>Magnoliopsida</taxon>
        <taxon>eudicotyledons</taxon>
        <taxon>Gunneridae</taxon>
        <taxon>Pentapetalae</taxon>
        <taxon>Caryophyllales</taxon>
        <taxon>Cactineae</taxon>
        <taxon>Cactaceae</taxon>
        <taxon>Cactoideae</taxon>
        <taxon>Echinocereeae</taxon>
        <taxon>Carnegiea</taxon>
    </lineage>
</organism>
<feature type="region of interest" description="Disordered" evidence="1">
    <location>
        <begin position="491"/>
        <end position="532"/>
    </location>
</feature>
<dbReference type="EMBL" id="JAKOGI010000097">
    <property type="protein sequence ID" value="KAJ8444462.1"/>
    <property type="molecule type" value="Genomic_DNA"/>
</dbReference>
<name>A0A9Q1QJF2_9CARY</name>
<dbReference type="Proteomes" id="UP001153076">
    <property type="component" value="Unassembled WGS sequence"/>
</dbReference>
<protein>
    <submittedName>
        <fullName evidence="2">Uncharacterized protein</fullName>
    </submittedName>
</protein>
<gene>
    <name evidence="2" type="ORF">Cgig2_024026</name>
</gene>
<proteinExistence type="predicted"/>
<feature type="compositionally biased region" description="Basic and acidic residues" evidence="1">
    <location>
        <begin position="509"/>
        <end position="532"/>
    </location>
</feature>
<evidence type="ECO:0000313" key="2">
    <source>
        <dbReference type="EMBL" id="KAJ8444462.1"/>
    </source>
</evidence>
<feature type="region of interest" description="Disordered" evidence="1">
    <location>
        <begin position="315"/>
        <end position="393"/>
    </location>
</feature>
<evidence type="ECO:0000256" key="1">
    <source>
        <dbReference type="SAM" id="MobiDB-lite"/>
    </source>
</evidence>
<sequence>MEEAAHEFDIPEMIQATFHAMVVNDASKLGVMSRDMARALKSVLEALRWLIFKSWLRIKKHAFLGVRNFVPPLKIAIVLYYLIMSSSCSSSEIIPTRPASPQMEARCPQFPSLPALIDGRVVVYVHPKNHLKEPKKIPYKCRYMSSSPLHGLVPSTPLPLKLALLVPLRAEEKVACLAPTHRLPIPGVGCAQKKSVPKVIAERTVFPGAPTRTDLQDRPSTHFPNPKVVGTLKRPPLEERYLLPARCKFIIPDADASMNKLPSKCRKDFPYWNDGKLVRSLFGEPIAEEIETVRCLQYYLQEDDFSKAMKQEIVSENETHREEERRPRVKTQAKKAPVLAPCSRKSPTVSCSVPREETRKHPRTEEGQDAAAVSARTPLRTKTPPSKGRAPKVGRIGEQVQAPMGEFKKEKESLEVEKGTCSIHWRKPAPRLRPRPSWELREKLGLNSKTLAPDDFRQEGYFKACMWYIEDRYQARAEGKNPELVDFILPRDDKDLGDNENIVPLGGEVARHHGDDDETTARKASDDKDPSI</sequence>
<accession>A0A9Q1QJF2</accession>
<keyword evidence="3" id="KW-1185">Reference proteome</keyword>
<feature type="compositionally biased region" description="Basic and acidic residues" evidence="1">
    <location>
        <begin position="354"/>
        <end position="366"/>
    </location>
</feature>